<dbReference type="InterPro" id="IPR014720">
    <property type="entry name" value="dsRBD_dom"/>
</dbReference>
<evidence type="ECO:0000256" key="1">
    <source>
        <dbReference type="ARBA" id="ARBA00000109"/>
    </source>
</evidence>
<dbReference type="SMART" id="SM00358">
    <property type="entry name" value="DSRM"/>
    <property type="match status" value="1"/>
</dbReference>
<keyword evidence="3 8" id="KW-0507">mRNA processing</keyword>
<dbReference type="CDD" id="cd00593">
    <property type="entry name" value="RIBOc"/>
    <property type="match status" value="1"/>
</dbReference>
<evidence type="ECO:0000256" key="5">
    <source>
        <dbReference type="ARBA" id="ARBA00022759"/>
    </source>
</evidence>
<keyword evidence="8" id="KW-0479">Metal-binding</keyword>
<evidence type="ECO:0000313" key="11">
    <source>
        <dbReference type="EMBL" id="QDU86219.1"/>
    </source>
</evidence>
<protein>
    <recommendedName>
        <fullName evidence="8">Ribonuclease 3</fullName>
        <ecNumber evidence="8">3.1.26.3</ecNumber>
    </recommendedName>
    <alternativeName>
        <fullName evidence="8">Ribonuclease III</fullName>
        <shortName evidence="8">RNase III</shortName>
    </alternativeName>
</protein>
<dbReference type="EC" id="3.1.26.3" evidence="8"/>
<dbReference type="Gene3D" id="3.30.160.20">
    <property type="match status" value="1"/>
</dbReference>
<evidence type="ECO:0000256" key="8">
    <source>
        <dbReference type="HAMAP-Rule" id="MF_00104"/>
    </source>
</evidence>
<evidence type="ECO:0000256" key="6">
    <source>
        <dbReference type="ARBA" id="ARBA00022801"/>
    </source>
</evidence>
<dbReference type="NCBIfam" id="TIGR02191">
    <property type="entry name" value="RNaseIII"/>
    <property type="match status" value="1"/>
</dbReference>
<comment type="catalytic activity">
    <reaction evidence="1 8">
        <text>Endonucleolytic cleavage to 5'-phosphomonoester.</text>
        <dbReference type="EC" id="3.1.26.3"/>
    </reaction>
</comment>
<dbReference type="SUPFAM" id="SSF69065">
    <property type="entry name" value="RNase III domain-like"/>
    <property type="match status" value="1"/>
</dbReference>
<keyword evidence="8" id="KW-0460">Magnesium</keyword>
<dbReference type="InterPro" id="IPR000999">
    <property type="entry name" value="RNase_III_dom"/>
</dbReference>
<evidence type="ECO:0000256" key="4">
    <source>
        <dbReference type="ARBA" id="ARBA00022722"/>
    </source>
</evidence>
<comment type="cofactor">
    <cofactor evidence="8">
        <name>Mg(2+)</name>
        <dbReference type="ChEBI" id="CHEBI:18420"/>
    </cofactor>
</comment>
<feature type="binding site" evidence="8">
    <location>
        <position position="33"/>
    </location>
    <ligand>
        <name>Mg(2+)</name>
        <dbReference type="ChEBI" id="CHEBI:18420"/>
    </ligand>
</feature>
<dbReference type="CDD" id="cd10845">
    <property type="entry name" value="DSRM_RNAse_III_family"/>
    <property type="match status" value="1"/>
</dbReference>
<keyword evidence="5 8" id="KW-0255">Endonuclease</keyword>
<dbReference type="SUPFAM" id="SSF54768">
    <property type="entry name" value="dsRNA-binding domain-like"/>
    <property type="match status" value="1"/>
</dbReference>
<dbReference type="InterPro" id="IPR036389">
    <property type="entry name" value="RNase_III_sf"/>
</dbReference>
<dbReference type="GO" id="GO:0005737">
    <property type="term" value="C:cytoplasm"/>
    <property type="evidence" value="ECO:0007669"/>
    <property type="project" value="UniProtKB-SubCell"/>
</dbReference>
<keyword evidence="4 8" id="KW-0540">Nuclease</keyword>
<feature type="active site" evidence="8">
    <location>
        <position position="37"/>
    </location>
</feature>
<proteinExistence type="inferred from homology"/>
<dbReference type="PROSITE" id="PS50142">
    <property type="entry name" value="RNASE_3_2"/>
    <property type="match status" value="1"/>
</dbReference>
<keyword evidence="6 8" id="KW-0378">Hydrolase</keyword>
<feature type="domain" description="RNase III" evidence="10">
    <location>
        <begin position="1"/>
        <end position="118"/>
    </location>
</feature>
<dbReference type="EMBL" id="CP036290">
    <property type="protein sequence ID" value="QDU86219.1"/>
    <property type="molecule type" value="Genomic_DNA"/>
</dbReference>
<dbReference type="InterPro" id="IPR011907">
    <property type="entry name" value="RNase_III"/>
</dbReference>
<dbReference type="GO" id="GO:0006397">
    <property type="term" value="P:mRNA processing"/>
    <property type="evidence" value="ECO:0007669"/>
    <property type="project" value="UniProtKB-UniRule"/>
</dbReference>
<dbReference type="PROSITE" id="PS00517">
    <property type="entry name" value="RNASE_3_1"/>
    <property type="match status" value="1"/>
</dbReference>
<dbReference type="RefSeq" id="WP_145191045.1">
    <property type="nucleotide sequence ID" value="NZ_CP036290.1"/>
</dbReference>
<accession>A0A518D450</accession>
<name>A0A518D450_9BACT</name>
<feature type="binding site" evidence="8">
    <location>
        <position position="107"/>
    </location>
    <ligand>
        <name>Mg(2+)</name>
        <dbReference type="ChEBI" id="CHEBI:18420"/>
    </ligand>
</feature>
<feature type="binding site" evidence="8">
    <location>
        <position position="104"/>
    </location>
    <ligand>
        <name>Mg(2+)</name>
        <dbReference type="ChEBI" id="CHEBI:18420"/>
    </ligand>
</feature>
<dbReference type="GO" id="GO:0004525">
    <property type="term" value="F:ribonuclease III activity"/>
    <property type="evidence" value="ECO:0007669"/>
    <property type="project" value="UniProtKB-UniRule"/>
</dbReference>
<reference evidence="11 12" key="1">
    <citation type="submission" date="2019-02" db="EMBL/GenBank/DDBJ databases">
        <title>Deep-cultivation of Planctomycetes and their phenomic and genomic characterization uncovers novel biology.</title>
        <authorList>
            <person name="Wiegand S."/>
            <person name="Jogler M."/>
            <person name="Boedeker C."/>
            <person name="Pinto D."/>
            <person name="Vollmers J."/>
            <person name="Rivas-Marin E."/>
            <person name="Kohn T."/>
            <person name="Peeters S.H."/>
            <person name="Heuer A."/>
            <person name="Rast P."/>
            <person name="Oberbeckmann S."/>
            <person name="Bunk B."/>
            <person name="Jeske O."/>
            <person name="Meyerdierks A."/>
            <person name="Storesund J.E."/>
            <person name="Kallscheuer N."/>
            <person name="Luecker S."/>
            <person name="Lage O.M."/>
            <person name="Pohl T."/>
            <person name="Merkel B.J."/>
            <person name="Hornburger P."/>
            <person name="Mueller R.-W."/>
            <person name="Bruemmer F."/>
            <person name="Labrenz M."/>
            <person name="Spormann A.M."/>
            <person name="Op den Camp H."/>
            <person name="Overmann J."/>
            <person name="Amann R."/>
            <person name="Jetten M.S.M."/>
            <person name="Mascher T."/>
            <person name="Medema M.H."/>
            <person name="Devos D.P."/>
            <person name="Kaster A.-K."/>
            <person name="Ovreas L."/>
            <person name="Rohde M."/>
            <person name="Galperin M.Y."/>
            <person name="Jogler C."/>
        </authorList>
    </citation>
    <scope>NUCLEOTIDE SEQUENCE [LARGE SCALE GENOMIC DNA]</scope>
    <source>
        <strain evidence="11 12">Pla163</strain>
    </source>
</reference>
<dbReference type="HAMAP" id="MF_00104">
    <property type="entry name" value="RNase_III"/>
    <property type="match status" value="1"/>
</dbReference>
<dbReference type="GO" id="GO:0019843">
    <property type="term" value="F:rRNA binding"/>
    <property type="evidence" value="ECO:0007669"/>
    <property type="project" value="UniProtKB-KW"/>
</dbReference>
<evidence type="ECO:0000259" key="9">
    <source>
        <dbReference type="PROSITE" id="PS50137"/>
    </source>
</evidence>
<dbReference type="PANTHER" id="PTHR11207">
    <property type="entry name" value="RIBONUCLEASE III"/>
    <property type="match status" value="1"/>
</dbReference>
<evidence type="ECO:0000256" key="3">
    <source>
        <dbReference type="ARBA" id="ARBA00022664"/>
    </source>
</evidence>
<keyword evidence="8" id="KW-0699">rRNA-binding</keyword>
<dbReference type="GO" id="GO:0010468">
    <property type="term" value="P:regulation of gene expression"/>
    <property type="evidence" value="ECO:0007669"/>
    <property type="project" value="TreeGrafter"/>
</dbReference>
<comment type="function">
    <text evidence="8">Digests double-stranded RNA. Involved in the processing of primary rRNA transcript to yield the immediate precursors to the large and small rRNAs (23S and 16S). Processes some mRNAs, and tRNAs when they are encoded in the rRNA operon. Processes pre-crRNA and tracrRNA of type II CRISPR loci if present in the organism.</text>
</comment>
<dbReference type="PANTHER" id="PTHR11207:SF0">
    <property type="entry name" value="RIBONUCLEASE 3"/>
    <property type="match status" value="1"/>
</dbReference>
<comment type="similarity">
    <text evidence="2">Belongs to the ribonuclease III family.</text>
</comment>
<keyword evidence="8" id="KW-0963">Cytoplasm</keyword>
<comment type="subunit">
    <text evidence="8">Homodimer.</text>
</comment>
<keyword evidence="7 8" id="KW-0694">RNA-binding</keyword>
<keyword evidence="8" id="KW-0698">rRNA processing</keyword>
<dbReference type="Pfam" id="PF00035">
    <property type="entry name" value="dsrm"/>
    <property type="match status" value="1"/>
</dbReference>
<feature type="domain" description="DRBM" evidence="9">
    <location>
        <begin position="145"/>
        <end position="214"/>
    </location>
</feature>
<dbReference type="Proteomes" id="UP000319342">
    <property type="component" value="Chromosome"/>
</dbReference>
<organism evidence="11 12">
    <name type="scientific">Rohdeia mirabilis</name>
    <dbReference type="NCBI Taxonomy" id="2528008"/>
    <lineage>
        <taxon>Bacteria</taxon>
        <taxon>Pseudomonadati</taxon>
        <taxon>Planctomycetota</taxon>
        <taxon>Planctomycetia</taxon>
        <taxon>Planctomycetia incertae sedis</taxon>
        <taxon>Rohdeia</taxon>
    </lineage>
</organism>
<dbReference type="Gene3D" id="1.10.1520.10">
    <property type="entry name" value="Ribonuclease III domain"/>
    <property type="match status" value="1"/>
</dbReference>
<dbReference type="Pfam" id="PF14622">
    <property type="entry name" value="Ribonucleas_3_3"/>
    <property type="match status" value="1"/>
</dbReference>
<dbReference type="SMART" id="SM00535">
    <property type="entry name" value="RIBOc"/>
    <property type="match status" value="1"/>
</dbReference>
<dbReference type="GO" id="GO:0046872">
    <property type="term" value="F:metal ion binding"/>
    <property type="evidence" value="ECO:0007669"/>
    <property type="project" value="UniProtKB-KW"/>
</dbReference>
<dbReference type="PROSITE" id="PS50137">
    <property type="entry name" value="DS_RBD"/>
    <property type="match status" value="1"/>
</dbReference>
<keyword evidence="8" id="KW-0819">tRNA processing</keyword>
<dbReference type="OrthoDB" id="9805026at2"/>
<sequence>MESLGHLFTDRALLDLALTHASVDGAEPNERLEFLGDAVLDLIVAEWLYVEHPEKREGDMTKAKGWIVSRKTLADAARDMGLWEAAKKGRGLEGTTPSRAVLANLYEAFLGAIYLDGGLEPAKKFALMTLSTYLVRGTRQADEASPKQALQEHVQARGEDPPRYELLEERSHLHVRAFRMAARVGGQTYPAAWGRTRKEAEGWAAHEALLVLRSQKARARTRRSER</sequence>
<evidence type="ECO:0000313" key="12">
    <source>
        <dbReference type="Proteomes" id="UP000319342"/>
    </source>
</evidence>
<feature type="active site" evidence="8">
    <location>
        <position position="107"/>
    </location>
</feature>
<dbReference type="GO" id="GO:0008033">
    <property type="term" value="P:tRNA processing"/>
    <property type="evidence" value="ECO:0007669"/>
    <property type="project" value="UniProtKB-KW"/>
</dbReference>
<evidence type="ECO:0000256" key="2">
    <source>
        <dbReference type="ARBA" id="ARBA00010183"/>
    </source>
</evidence>
<comment type="subcellular location">
    <subcellularLocation>
        <location evidence="8">Cytoplasm</location>
    </subcellularLocation>
</comment>
<dbReference type="GO" id="GO:0003725">
    <property type="term" value="F:double-stranded RNA binding"/>
    <property type="evidence" value="ECO:0007669"/>
    <property type="project" value="TreeGrafter"/>
</dbReference>
<gene>
    <name evidence="8 11" type="primary">rnc</name>
    <name evidence="11" type="ORF">Pla163_33690</name>
</gene>
<dbReference type="GO" id="GO:0006364">
    <property type="term" value="P:rRNA processing"/>
    <property type="evidence" value="ECO:0007669"/>
    <property type="project" value="UniProtKB-UniRule"/>
</dbReference>
<dbReference type="AlphaFoldDB" id="A0A518D450"/>
<keyword evidence="12" id="KW-1185">Reference proteome</keyword>
<evidence type="ECO:0000259" key="10">
    <source>
        <dbReference type="PROSITE" id="PS50142"/>
    </source>
</evidence>
<evidence type="ECO:0000256" key="7">
    <source>
        <dbReference type="ARBA" id="ARBA00022884"/>
    </source>
</evidence>